<reference evidence="1" key="1">
    <citation type="submission" date="2018-02" db="EMBL/GenBank/DDBJ databases">
        <title>Rhizophora mucronata_Transcriptome.</title>
        <authorList>
            <person name="Meera S.P."/>
            <person name="Sreeshan A."/>
            <person name="Augustine A."/>
        </authorList>
    </citation>
    <scope>NUCLEOTIDE SEQUENCE</scope>
    <source>
        <tissue evidence="1">Leaf</tissue>
    </source>
</reference>
<accession>A0A2P2NF91</accession>
<proteinExistence type="predicted"/>
<organism evidence="1">
    <name type="scientific">Rhizophora mucronata</name>
    <name type="common">Asiatic mangrove</name>
    <dbReference type="NCBI Taxonomy" id="61149"/>
    <lineage>
        <taxon>Eukaryota</taxon>
        <taxon>Viridiplantae</taxon>
        <taxon>Streptophyta</taxon>
        <taxon>Embryophyta</taxon>
        <taxon>Tracheophyta</taxon>
        <taxon>Spermatophyta</taxon>
        <taxon>Magnoliopsida</taxon>
        <taxon>eudicotyledons</taxon>
        <taxon>Gunneridae</taxon>
        <taxon>Pentapetalae</taxon>
        <taxon>rosids</taxon>
        <taxon>fabids</taxon>
        <taxon>Malpighiales</taxon>
        <taxon>Rhizophoraceae</taxon>
        <taxon>Rhizophora</taxon>
    </lineage>
</organism>
<protein>
    <submittedName>
        <fullName evidence="1">Uncharacterized protein</fullName>
    </submittedName>
</protein>
<evidence type="ECO:0000313" key="1">
    <source>
        <dbReference type="EMBL" id="MBX41148.1"/>
    </source>
</evidence>
<dbReference type="AlphaFoldDB" id="A0A2P2NF91"/>
<name>A0A2P2NF91_RHIMU</name>
<sequence>MLAVECTVWDSYVQSMHQFSSSF</sequence>
<dbReference type="EMBL" id="GGEC01060664">
    <property type="protein sequence ID" value="MBX41148.1"/>
    <property type="molecule type" value="Transcribed_RNA"/>
</dbReference>